<keyword evidence="4" id="KW-0862">Zinc</keyword>
<feature type="compositionally biased region" description="Polar residues" evidence="6">
    <location>
        <begin position="286"/>
        <end position="308"/>
    </location>
</feature>
<evidence type="ECO:0000256" key="5">
    <source>
        <dbReference type="PROSITE-ProRule" id="PRU00042"/>
    </source>
</evidence>
<reference evidence="8 9" key="1">
    <citation type="submission" date="2016-06" db="EMBL/GenBank/DDBJ databases">
        <title>Comparative genomics of the ectomycorrhizal sister species Rhizopogon vinicolor and Rhizopogon vesiculosus (Basidiomycota: Boletales) reveals a divergence of the mating type B locus.</title>
        <authorList>
            <consortium name="DOE Joint Genome Institute"/>
            <person name="Mujic A.B."/>
            <person name="Kuo A."/>
            <person name="Tritt A."/>
            <person name="Lipzen A."/>
            <person name="Chen C."/>
            <person name="Johnson J."/>
            <person name="Sharma A."/>
            <person name="Barry K."/>
            <person name="Grigoriev I.V."/>
            <person name="Spatafora J.W."/>
        </authorList>
    </citation>
    <scope>NUCLEOTIDE SEQUENCE [LARGE SCALE GENOMIC DNA]</scope>
    <source>
        <strain evidence="8 9">AM-OR11-026</strain>
    </source>
</reference>
<proteinExistence type="predicted"/>
<feature type="compositionally biased region" description="Basic and acidic residues" evidence="6">
    <location>
        <begin position="270"/>
        <end position="279"/>
    </location>
</feature>
<dbReference type="FunFam" id="3.30.160.60:FF:002343">
    <property type="entry name" value="Zinc finger protein 33A"/>
    <property type="match status" value="1"/>
</dbReference>
<dbReference type="PANTHER" id="PTHR14003:SF20">
    <property type="entry name" value="FINGER DOMAIN PROTEIN, PUTATIVE (AFU_ORTHOLOGUE AFUA_4G10380)-RELATED"/>
    <property type="match status" value="1"/>
</dbReference>
<dbReference type="FunFam" id="3.30.160.60:FF:000072">
    <property type="entry name" value="zinc finger protein 143 isoform X1"/>
    <property type="match status" value="1"/>
</dbReference>
<feature type="region of interest" description="Disordered" evidence="6">
    <location>
        <begin position="216"/>
        <end position="253"/>
    </location>
</feature>
<feature type="region of interest" description="Disordered" evidence="6">
    <location>
        <begin position="1"/>
        <end position="63"/>
    </location>
</feature>
<feature type="domain" description="C2H2-type" evidence="7">
    <location>
        <begin position="363"/>
        <end position="392"/>
    </location>
</feature>
<evidence type="ECO:0000256" key="4">
    <source>
        <dbReference type="ARBA" id="ARBA00022833"/>
    </source>
</evidence>
<feature type="domain" description="C2H2-type" evidence="7">
    <location>
        <begin position="423"/>
        <end position="452"/>
    </location>
</feature>
<dbReference type="GO" id="GO:0000981">
    <property type="term" value="F:DNA-binding transcription factor activity, RNA polymerase II-specific"/>
    <property type="evidence" value="ECO:0007669"/>
    <property type="project" value="UniProtKB-ARBA"/>
</dbReference>
<evidence type="ECO:0000256" key="2">
    <source>
        <dbReference type="ARBA" id="ARBA00022737"/>
    </source>
</evidence>
<evidence type="ECO:0000256" key="6">
    <source>
        <dbReference type="SAM" id="MobiDB-lite"/>
    </source>
</evidence>
<evidence type="ECO:0000313" key="9">
    <source>
        <dbReference type="Proteomes" id="UP000092154"/>
    </source>
</evidence>
<dbReference type="STRING" id="1314800.A0A1B7NIG0"/>
<dbReference type="Gene3D" id="3.30.160.60">
    <property type="entry name" value="Classic Zinc Finger"/>
    <property type="match status" value="4"/>
</dbReference>
<feature type="region of interest" description="Disordered" evidence="6">
    <location>
        <begin position="556"/>
        <end position="650"/>
    </location>
</feature>
<feature type="compositionally biased region" description="Acidic residues" evidence="6">
    <location>
        <begin position="562"/>
        <end position="579"/>
    </location>
</feature>
<dbReference type="PROSITE" id="PS00028">
    <property type="entry name" value="ZINC_FINGER_C2H2_1"/>
    <property type="match status" value="4"/>
</dbReference>
<evidence type="ECO:0000259" key="7">
    <source>
        <dbReference type="PROSITE" id="PS50157"/>
    </source>
</evidence>
<feature type="compositionally biased region" description="Acidic residues" evidence="6">
    <location>
        <begin position="21"/>
        <end position="36"/>
    </location>
</feature>
<evidence type="ECO:0000256" key="3">
    <source>
        <dbReference type="ARBA" id="ARBA00022771"/>
    </source>
</evidence>
<dbReference type="PROSITE" id="PS50157">
    <property type="entry name" value="ZINC_FINGER_C2H2_2"/>
    <property type="match status" value="4"/>
</dbReference>
<keyword evidence="3 5" id="KW-0863">Zinc-finger</keyword>
<feature type="compositionally biased region" description="Gly residues" evidence="6">
    <location>
        <begin position="599"/>
        <end position="617"/>
    </location>
</feature>
<accession>A0A1B7NIG0</accession>
<dbReference type="SMART" id="SM00355">
    <property type="entry name" value="ZnF_C2H2"/>
    <property type="match status" value="4"/>
</dbReference>
<keyword evidence="9" id="KW-1185">Reference proteome</keyword>
<organism evidence="8 9">
    <name type="scientific">Rhizopogon vinicolor AM-OR11-026</name>
    <dbReference type="NCBI Taxonomy" id="1314800"/>
    <lineage>
        <taxon>Eukaryota</taxon>
        <taxon>Fungi</taxon>
        <taxon>Dikarya</taxon>
        <taxon>Basidiomycota</taxon>
        <taxon>Agaricomycotina</taxon>
        <taxon>Agaricomycetes</taxon>
        <taxon>Agaricomycetidae</taxon>
        <taxon>Boletales</taxon>
        <taxon>Suillineae</taxon>
        <taxon>Rhizopogonaceae</taxon>
        <taxon>Rhizopogon</taxon>
    </lineage>
</organism>
<dbReference type="Proteomes" id="UP000092154">
    <property type="component" value="Unassembled WGS sequence"/>
</dbReference>
<feature type="region of interest" description="Disordered" evidence="6">
    <location>
        <begin position="98"/>
        <end position="120"/>
    </location>
</feature>
<dbReference type="SUPFAM" id="SSF57667">
    <property type="entry name" value="beta-beta-alpha zinc fingers"/>
    <property type="match status" value="2"/>
</dbReference>
<dbReference type="InterPro" id="IPR036236">
    <property type="entry name" value="Znf_C2H2_sf"/>
</dbReference>
<dbReference type="GO" id="GO:0000978">
    <property type="term" value="F:RNA polymerase II cis-regulatory region sequence-specific DNA binding"/>
    <property type="evidence" value="ECO:0007669"/>
    <property type="project" value="TreeGrafter"/>
</dbReference>
<dbReference type="Pfam" id="PF00096">
    <property type="entry name" value="zf-C2H2"/>
    <property type="match status" value="4"/>
</dbReference>
<gene>
    <name evidence="8" type="ORF">K503DRAFT_846360</name>
</gene>
<dbReference type="InParanoid" id="A0A1B7NIG0"/>
<feature type="compositionally biased region" description="Polar residues" evidence="6">
    <location>
        <begin position="39"/>
        <end position="52"/>
    </location>
</feature>
<keyword evidence="1" id="KW-0479">Metal-binding</keyword>
<feature type="domain" description="C2H2-type" evidence="7">
    <location>
        <begin position="393"/>
        <end position="422"/>
    </location>
</feature>
<dbReference type="FunFam" id="3.30.160.60:FF:000125">
    <property type="entry name" value="Putative zinc finger protein 143"/>
    <property type="match status" value="1"/>
</dbReference>
<name>A0A1B7NIG0_9AGAM</name>
<feature type="region of interest" description="Disordered" evidence="6">
    <location>
        <begin position="163"/>
        <end position="203"/>
    </location>
</feature>
<dbReference type="InterPro" id="IPR013087">
    <property type="entry name" value="Znf_C2H2_type"/>
</dbReference>
<evidence type="ECO:0000313" key="8">
    <source>
        <dbReference type="EMBL" id="OAX44656.1"/>
    </source>
</evidence>
<dbReference type="OrthoDB" id="654211at2759"/>
<dbReference type="GO" id="GO:0008270">
    <property type="term" value="F:zinc ion binding"/>
    <property type="evidence" value="ECO:0007669"/>
    <property type="project" value="UniProtKB-KW"/>
</dbReference>
<dbReference type="EMBL" id="KV448123">
    <property type="protein sequence ID" value="OAX44656.1"/>
    <property type="molecule type" value="Genomic_DNA"/>
</dbReference>
<feature type="compositionally biased region" description="Basic and acidic residues" evidence="6">
    <location>
        <begin position="216"/>
        <end position="230"/>
    </location>
</feature>
<dbReference type="FunFam" id="3.30.160.60:FF:000690">
    <property type="entry name" value="Zinc finger protein 354C"/>
    <property type="match status" value="1"/>
</dbReference>
<dbReference type="PANTHER" id="PTHR14003">
    <property type="entry name" value="TRANSCRIPTIONAL REPRESSOR PROTEIN YY"/>
    <property type="match status" value="1"/>
</dbReference>
<dbReference type="AlphaFoldDB" id="A0A1B7NIG0"/>
<feature type="compositionally biased region" description="Pro residues" evidence="6">
    <location>
        <begin position="313"/>
        <end position="322"/>
    </location>
</feature>
<sequence length="650" mass="70552">MNHDENEPLLDLSDVVHDEPLGSDEEEIHDADELDVIDTQHTPSAFSNSSLHAHSPDDDMPLSLSQSEHFSVEMLEREIATLLHQNATAASAALLSAAAQQRQAQSEHDHDPSGLESTADGTHKVCETAIVSDAITGLGLNLRSITAMLQAAHAQASSTGCHAESSKCHETELEPNPRTTRTAPAFHSLTAGDDDSYVASSRERSAEDLDLLYRTEEIRSDEHNDVRHGGDTGGSSQHKPRPDGSHVHQSVPGEFNDISDILNHLSSHFDTETETDPTHGHLQAPLTESTSPISRSHTSPTPASSPVCSSQPLPSPPRPAPQPIASSSTTTNKSPESKKSKKGKDKDIDKEQDGDNEKTPNVHACQEPLCRKTFTRRSDLARHMRIHTGERPFICNYSGCGKTFIQRSALHVHQRVHTGEKPHSCEYPGCGKPFGDSSSLARHRRTHTGKRPYKCEHPECEKTFTRRTTLTQHMRTHDPTWEPDPSIKYNFKAKKQKVSDAGDVLELQESVRTISALFSQRGGGRARPLQAGGLDEPLEARVASISAEIAAAIAQASSRTLDEDEDEMEEEEGIDDDDGWYSGHEIGRTESIVPNTSGIRGGGDGDGGGGGGKGVGGVEDDDEDSDTFPIPLRTRKGKEPGSVAGNKRKR</sequence>
<keyword evidence="2" id="KW-0677">Repeat</keyword>
<feature type="compositionally biased region" description="Low complexity" evidence="6">
    <location>
        <begin position="323"/>
        <end position="334"/>
    </location>
</feature>
<feature type="region of interest" description="Disordered" evidence="6">
    <location>
        <begin position="270"/>
        <end position="364"/>
    </location>
</feature>
<protein>
    <recommendedName>
        <fullName evidence="7">C2H2-type domain-containing protein</fullName>
    </recommendedName>
</protein>
<evidence type="ECO:0000256" key="1">
    <source>
        <dbReference type="ARBA" id="ARBA00022723"/>
    </source>
</evidence>
<dbReference type="GO" id="GO:0031519">
    <property type="term" value="C:PcG protein complex"/>
    <property type="evidence" value="ECO:0007669"/>
    <property type="project" value="TreeGrafter"/>
</dbReference>
<dbReference type="GO" id="GO:0005667">
    <property type="term" value="C:transcription regulator complex"/>
    <property type="evidence" value="ECO:0007669"/>
    <property type="project" value="TreeGrafter"/>
</dbReference>
<dbReference type="GO" id="GO:0000785">
    <property type="term" value="C:chromatin"/>
    <property type="evidence" value="ECO:0007669"/>
    <property type="project" value="TreeGrafter"/>
</dbReference>
<feature type="domain" description="C2H2-type" evidence="7">
    <location>
        <begin position="453"/>
        <end position="477"/>
    </location>
</feature>
<feature type="compositionally biased region" description="Basic and acidic residues" evidence="6">
    <location>
        <begin position="344"/>
        <end position="360"/>
    </location>
</feature>